<evidence type="ECO:0000256" key="11">
    <source>
        <dbReference type="ARBA" id="ARBA00023242"/>
    </source>
</evidence>
<dbReference type="Gene3D" id="1.20.58.1780">
    <property type="match status" value="1"/>
</dbReference>
<dbReference type="GO" id="GO:0051292">
    <property type="term" value="P:nuclear pore complex assembly"/>
    <property type="evidence" value="ECO:0007669"/>
    <property type="project" value="UniProtKB-ARBA"/>
</dbReference>
<dbReference type="InterPro" id="IPR042533">
    <property type="entry name" value="Nucleoporin_Nup155_C_1"/>
</dbReference>
<dbReference type="PANTHER" id="PTHR10350:SF6">
    <property type="entry name" value="NUCLEAR PORE COMPLEX PROTEIN NUP155"/>
    <property type="match status" value="1"/>
</dbReference>
<accession>A0AAQ3M0P7</accession>
<evidence type="ECO:0000256" key="6">
    <source>
        <dbReference type="ARBA" id="ARBA00022816"/>
    </source>
</evidence>
<keyword evidence="8" id="KW-0811">Translocation</keyword>
<dbReference type="InterPro" id="IPR004870">
    <property type="entry name" value="Nucleoporin_Nup155"/>
</dbReference>
<reference evidence="14 15" key="1">
    <citation type="submission" date="2023-11" db="EMBL/GenBank/DDBJ databases">
        <title>An acidophilic fungus is an integral part of prey digestion in a carnivorous sundew plant.</title>
        <authorList>
            <person name="Tsai I.J."/>
        </authorList>
    </citation>
    <scope>NUCLEOTIDE SEQUENCE [LARGE SCALE GENOMIC DNA]</scope>
    <source>
        <strain evidence="14">169a</strain>
    </source>
</reference>
<dbReference type="Gene3D" id="1.25.40.440">
    <property type="entry name" value="Nucleoporin, helical domain, central subdomain"/>
    <property type="match status" value="1"/>
</dbReference>
<name>A0AAQ3M0P7_9PEZI</name>
<keyword evidence="10" id="KW-0472">Membrane</keyword>
<keyword evidence="9" id="KW-0906">Nuclear pore complex</keyword>
<evidence type="ECO:0000256" key="10">
    <source>
        <dbReference type="ARBA" id="ARBA00023136"/>
    </source>
</evidence>
<dbReference type="GO" id="GO:0000972">
    <property type="term" value="P:transcription-dependent tethering of RNA polymerase II gene DNA at nuclear periphery"/>
    <property type="evidence" value="ECO:0007669"/>
    <property type="project" value="TreeGrafter"/>
</dbReference>
<evidence type="ECO:0000313" key="14">
    <source>
        <dbReference type="EMBL" id="WPG99192.1"/>
    </source>
</evidence>
<organism evidence="14 15">
    <name type="scientific">Acrodontium crateriforme</name>
    <dbReference type="NCBI Taxonomy" id="150365"/>
    <lineage>
        <taxon>Eukaryota</taxon>
        <taxon>Fungi</taxon>
        <taxon>Dikarya</taxon>
        <taxon>Ascomycota</taxon>
        <taxon>Pezizomycotina</taxon>
        <taxon>Dothideomycetes</taxon>
        <taxon>Dothideomycetidae</taxon>
        <taxon>Mycosphaerellales</taxon>
        <taxon>Teratosphaeriaceae</taxon>
        <taxon>Acrodontium</taxon>
    </lineage>
</organism>
<keyword evidence="15" id="KW-1185">Reference proteome</keyword>
<comment type="subcellular location">
    <subcellularLocation>
        <location evidence="1">Nucleus membrane</location>
        <topology evidence="1">Peripheral membrane protein</topology>
        <orientation evidence="1">Cytoplasmic side</orientation>
    </subcellularLocation>
    <subcellularLocation>
        <location evidence="3">Nucleus membrane</location>
        <topology evidence="3">Peripheral membrane protein</topology>
        <orientation evidence="3">Nucleoplasmic side</orientation>
    </subcellularLocation>
    <subcellularLocation>
        <location evidence="2">Nucleus</location>
        <location evidence="2">Nuclear pore complex</location>
    </subcellularLocation>
</comment>
<dbReference type="PANTHER" id="PTHR10350">
    <property type="entry name" value="NUCLEAR PORE COMPLEX PROTEIN NUP155"/>
    <property type="match status" value="1"/>
</dbReference>
<evidence type="ECO:0000256" key="8">
    <source>
        <dbReference type="ARBA" id="ARBA00023010"/>
    </source>
</evidence>
<keyword evidence="11" id="KW-0539">Nucleus</keyword>
<dbReference type="GO" id="GO:0017056">
    <property type="term" value="F:structural constituent of nuclear pore"/>
    <property type="evidence" value="ECO:0007669"/>
    <property type="project" value="InterPro"/>
</dbReference>
<dbReference type="FunFam" id="1.25.40.440:FF:000001">
    <property type="entry name" value="Nuclear pore complex subunit"/>
    <property type="match status" value="1"/>
</dbReference>
<dbReference type="Gene3D" id="1.25.40.450">
    <property type="entry name" value="Nucleoporin, helical domain, N-terminal subdomain"/>
    <property type="match status" value="1"/>
</dbReference>
<dbReference type="Pfam" id="PF08801">
    <property type="entry name" value="Nucleoporin_N"/>
    <property type="match status" value="1"/>
</dbReference>
<dbReference type="FunFam" id="1.20.58.1780:FF:000003">
    <property type="entry name" value="Non-repetitive nucleoporin, putative"/>
    <property type="match status" value="1"/>
</dbReference>
<dbReference type="GO" id="GO:0031965">
    <property type="term" value="C:nuclear membrane"/>
    <property type="evidence" value="ECO:0007669"/>
    <property type="project" value="UniProtKB-SubCell"/>
</dbReference>
<evidence type="ECO:0000256" key="9">
    <source>
        <dbReference type="ARBA" id="ARBA00023132"/>
    </source>
</evidence>
<evidence type="ECO:0000259" key="12">
    <source>
        <dbReference type="Pfam" id="PF03177"/>
    </source>
</evidence>
<evidence type="ECO:0000256" key="1">
    <source>
        <dbReference type="ARBA" id="ARBA00004335"/>
    </source>
</evidence>
<dbReference type="EMBL" id="CP138582">
    <property type="protein sequence ID" value="WPG99192.1"/>
    <property type="molecule type" value="Genomic_DNA"/>
</dbReference>
<dbReference type="InterPro" id="IPR014908">
    <property type="entry name" value="Nucleoporin_Nup133/Nup155_N"/>
</dbReference>
<evidence type="ECO:0000256" key="4">
    <source>
        <dbReference type="ARBA" id="ARBA00007373"/>
    </source>
</evidence>
<evidence type="ECO:0000259" key="13">
    <source>
        <dbReference type="Pfam" id="PF08801"/>
    </source>
</evidence>
<proteinExistence type="inferred from homology"/>
<evidence type="ECO:0000256" key="5">
    <source>
        <dbReference type="ARBA" id="ARBA00022448"/>
    </source>
</evidence>
<keyword evidence="7" id="KW-0653">Protein transport</keyword>
<dbReference type="Proteomes" id="UP001303373">
    <property type="component" value="Chromosome 3"/>
</dbReference>
<dbReference type="GO" id="GO:0036228">
    <property type="term" value="P:protein localization to nuclear inner membrane"/>
    <property type="evidence" value="ECO:0007669"/>
    <property type="project" value="TreeGrafter"/>
</dbReference>
<dbReference type="GO" id="GO:0044611">
    <property type="term" value="C:nuclear pore inner ring"/>
    <property type="evidence" value="ECO:0007669"/>
    <property type="project" value="TreeGrafter"/>
</dbReference>
<evidence type="ECO:0000256" key="7">
    <source>
        <dbReference type="ARBA" id="ARBA00022927"/>
    </source>
</evidence>
<evidence type="ECO:0000313" key="15">
    <source>
        <dbReference type="Proteomes" id="UP001303373"/>
    </source>
</evidence>
<dbReference type="InterPro" id="IPR042537">
    <property type="entry name" value="Nucleoporin_Nup155_C_2"/>
</dbReference>
<keyword evidence="5" id="KW-0813">Transport</keyword>
<dbReference type="InterPro" id="IPR042538">
    <property type="entry name" value="Nucleoporin_Nup155_C_3"/>
</dbReference>
<dbReference type="FunFam" id="1.25.40.450:FF:000002">
    <property type="entry name" value="Putative non-repetitive nucleoporin"/>
    <property type="match status" value="1"/>
</dbReference>
<feature type="domain" description="Nucleoporin Nup133/Nup155-like C-terminal" evidence="12">
    <location>
        <begin position="668"/>
        <end position="1325"/>
    </location>
</feature>
<evidence type="ECO:0000256" key="2">
    <source>
        <dbReference type="ARBA" id="ARBA00004567"/>
    </source>
</evidence>
<dbReference type="GO" id="GO:0006606">
    <property type="term" value="P:protein import into nucleus"/>
    <property type="evidence" value="ECO:0007669"/>
    <property type="project" value="TreeGrafter"/>
</dbReference>
<sequence>MASSLVLPATPQRPLPGAFMNTPAPPIGSTIFAQQAASLRQNPHPQGSGPITQDVHQTTHSDTPVEKAAKAINDTIASEARFPDLESYITQGVSSDYDMTTSLAWQPFQALKMYDLPPKILEQANLSGMEMFMGVFPALSHAWIVLDNCLYLWDYTLPNPDLIGFEENDNRITAIKLVVPKKGVFVQEIEHLIVVSTDVEMLLLGVSMSKSSTGAKNLTLYNTRMTIPTRGLQVQLIEASSKSGRIFFSGTATDDIYEFQYQQEEGWFRGKTNRICHTRQGIEIMPESLKNIGSLFSNPPQVKRVIQIIVDDSRNLLYTLTATSELQVFSIREQLYSALKRPLGSLLQNFGHFTNRTDLLHSKDVSIRSISAIPAAEASKLSLVATTNTGCRLFLSATRGYGMQADGDNPPNGMQILHIRFPPEDPRNPDVPQQPAQSGAIPYGAVSTRNVSNNSRLLTDTQTANRFSPGYFLAFQADSSRKCKVFCSALDSARLKNPHDPSQLNTRFHEFGQWIQLPSTLQQVELVTKQFGATSTPLGFGNELAVQFDQTSTEIAIMTSTGVQTIRRRRLVDIFAGLMRYSSTDDEGHEGDIKKFVRLYGRGETAATALAVACGQGLDVSPDSRVTSVTDPDVIEGARKAFIDHGGKPEYNANAVDNNGSNNNVRPSPRHEGMALYISRLVRSIWKANIIKTEQKPGEGLKSKPAVDLEKLRGIQRDLKSLSEFLEKNKNFIEGLSGAQGLSRPQTRQEELALAGEHQHMTSLVQLTERIVEGISFVLVLFDEKIDEILALLSNESKKRATELTFEALFVSAAGRELAKELVKAIVNRNLAQGGNVDSVAEALRRRCGSFCSPDDAVIFKAQEQLKRASDAGSTTESGRVLLNESQRLFQKVAGSLSDEYLQEAVRNFVLMSFYAGAIQLCLLVAQEKDKAKRALSYLRDGFPEGDSRRESFEARKKCYDLIFQAIEMLDKDTGGAPDTLSGQYTLVAKRRNEAYDVINNSDDAVFLTCLYDWYISIGQADRLLEIDTPFVVEYLQRMSESERTHADLLWRYFAHHNNYLQAAAVQLNLARNDNTLSLVDRIGYLSRARTNASTRQSALTDSRQSKQQLLREISDLLEVANIQDDILQRMKSDPRLTEERRPVVLQNLDGPILDVGELFNQYADQAEYFDICLIIFQVADHRNAADIRGCWERLIETTHDRAIAEKNLPWEAVGEKIRDMGRRLNTSDSVFPVQYLLPAIERYYIGAQEHHPPTYMWPVDIFLDLDIPHETLLPVLEQVYYGNEPPFDTSSKRKMIANQMVSLLRSWVGASERKGERALCGSEENATLVMECLTSLVRSGELSTEARREAETMSQRLNGMGVR</sequence>
<evidence type="ECO:0000256" key="3">
    <source>
        <dbReference type="ARBA" id="ARBA00004620"/>
    </source>
</evidence>
<protein>
    <submittedName>
        <fullName evidence="14">Non-repetitive/WGA-negative nucleoporin C-terminal-domain-containing protein</fullName>
    </submittedName>
</protein>
<keyword evidence="6" id="KW-0509">mRNA transport</keyword>
<dbReference type="GO" id="GO:0051028">
    <property type="term" value="P:mRNA transport"/>
    <property type="evidence" value="ECO:0007669"/>
    <property type="project" value="UniProtKB-KW"/>
</dbReference>
<dbReference type="Gene3D" id="1.20.120.1880">
    <property type="entry name" value="Nucleoporin, helical C-terminal domain"/>
    <property type="match status" value="1"/>
</dbReference>
<gene>
    <name evidence="14" type="ORF">R9X50_00200300</name>
</gene>
<dbReference type="Pfam" id="PF03177">
    <property type="entry name" value="Nucleoporin_C"/>
    <property type="match status" value="1"/>
</dbReference>
<dbReference type="InterPro" id="IPR007187">
    <property type="entry name" value="Nucleoporin_Nup133/Nup155_C"/>
</dbReference>
<comment type="similarity">
    <text evidence="4">Belongs to the non-repetitive/WGA-negative nucleoporin family.</text>
</comment>
<feature type="domain" description="Nucleoporin Nup133/Nup155-like N-terminal" evidence="13">
    <location>
        <begin position="109"/>
        <end position="563"/>
    </location>
</feature>
<dbReference type="GO" id="GO:0006405">
    <property type="term" value="P:RNA export from nucleus"/>
    <property type="evidence" value="ECO:0007669"/>
    <property type="project" value="TreeGrafter"/>
</dbReference>